<dbReference type="InterPro" id="IPR036770">
    <property type="entry name" value="Ankyrin_rpt-contain_sf"/>
</dbReference>
<dbReference type="InterPro" id="IPR035984">
    <property type="entry name" value="Acyl-CoA-binding_sf"/>
</dbReference>
<evidence type="ECO:0000256" key="1">
    <source>
        <dbReference type="ARBA" id="ARBA00005567"/>
    </source>
</evidence>
<dbReference type="Gene3D" id="1.20.80.10">
    <property type="match status" value="1"/>
</dbReference>
<dbReference type="Proteomes" id="UP000673691">
    <property type="component" value="Unassembled WGS sequence"/>
</dbReference>
<proteinExistence type="inferred from homology"/>
<dbReference type="InterPro" id="IPR014352">
    <property type="entry name" value="FERM/acyl-CoA-bd_prot_sf"/>
</dbReference>
<dbReference type="Gene3D" id="1.25.40.20">
    <property type="entry name" value="Ankyrin repeat-containing domain"/>
    <property type="match status" value="1"/>
</dbReference>
<evidence type="ECO:0000313" key="7">
    <source>
        <dbReference type="Proteomes" id="UP000673691"/>
    </source>
</evidence>
<dbReference type="Pfam" id="PF00887">
    <property type="entry name" value="ACBP"/>
    <property type="match status" value="1"/>
</dbReference>
<feature type="repeat" description="ANK" evidence="3">
    <location>
        <begin position="303"/>
        <end position="334"/>
    </location>
</feature>
<dbReference type="SMART" id="SM00248">
    <property type="entry name" value="ANK"/>
    <property type="match status" value="1"/>
</dbReference>
<comment type="caution">
    <text evidence="6">The sequence shown here is derived from an EMBL/GenBank/DDBJ whole genome shotgun (WGS) entry which is preliminary data.</text>
</comment>
<dbReference type="OrthoDB" id="346910at2759"/>
<feature type="region of interest" description="Disordered" evidence="4">
    <location>
        <begin position="136"/>
        <end position="184"/>
    </location>
</feature>
<dbReference type="PROSITE" id="PS51228">
    <property type="entry name" value="ACB_2"/>
    <property type="match status" value="1"/>
</dbReference>
<feature type="domain" description="ACB" evidence="5">
    <location>
        <begin position="59"/>
        <end position="138"/>
    </location>
</feature>
<sequence length="334" mass="36368">ILSSVVSALPPRSRLAGASCPTARSCEYGFSHGPGSAAIFFLFFPPGNPAAPRERRKPRPRAFSFSFGAALKNASVQLYAWYKLATVGPCAAPRPGLLDFAGRAKWDAWKAQSAGSPSVEDSKRRYIATLEELTGWDPSAADEAAGKTEGPEPSMEEEEKEDEDEDEDEEEGRWSESEEDEAEYLRQKVLPSLSRDAPGGTSLIAVSTLCGGDCPGRDEEDDLPWVKRALKKTRRRPGSAEEERVLFRCAKSGDGTAEARAAIRQRPALARATDNLVSGFVSRKTFRARAPCRAARGIPSLRQGMTPLHWAADRGNFALVKELVETARADVNAR</sequence>
<evidence type="ECO:0000256" key="3">
    <source>
        <dbReference type="PROSITE-ProRule" id="PRU00023"/>
    </source>
</evidence>
<organism evidence="6 7">
    <name type="scientific">Olpidium bornovanus</name>
    <dbReference type="NCBI Taxonomy" id="278681"/>
    <lineage>
        <taxon>Eukaryota</taxon>
        <taxon>Fungi</taxon>
        <taxon>Fungi incertae sedis</taxon>
        <taxon>Olpidiomycota</taxon>
        <taxon>Olpidiomycotina</taxon>
        <taxon>Olpidiomycetes</taxon>
        <taxon>Olpidiales</taxon>
        <taxon>Olpidiaceae</taxon>
        <taxon>Olpidium</taxon>
    </lineage>
</organism>
<feature type="compositionally biased region" description="Acidic residues" evidence="4">
    <location>
        <begin position="154"/>
        <end position="182"/>
    </location>
</feature>
<evidence type="ECO:0000256" key="2">
    <source>
        <dbReference type="ARBA" id="ARBA00023121"/>
    </source>
</evidence>
<dbReference type="PANTHER" id="PTHR23310">
    <property type="entry name" value="ACYL-COA-BINDING PROTEIN, ACBP"/>
    <property type="match status" value="1"/>
</dbReference>
<evidence type="ECO:0000313" key="6">
    <source>
        <dbReference type="EMBL" id="KAG5461035.1"/>
    </source>
</evidence>
<feature type="non-terminal residue" evidence="6">
    <location>
        <position position="334"/>
    </location>
</feature>
<dbReference type="PRINTS" id="PR00689">
    <property type="entry name" value="ACOABINDINGP"/>
</dbReference>
<dbReference type="InterPro" id="IPR000582">
    <property type="entry name" value="Acyl-CoA-binding_protein"/>
</dbReference>
<gene>
    <name evidence="6" type="ORF">BJ554DRAFT_6841</name>
</gene>
<dbReference type="EMBL" id="JAEFCI010004297">
    <property type="protein sequence ID" value="KAG5461035.1"/>
    <property type="molecule type" value="Genomic_DNA"/>
</dbReference>
<keyword evidence="3" id="KW-0040">ANK repeat</keyword>
<dbReference type="PROSITE" id="PS50297">
    <property type="entry name" value="ANK_REP_REGION"/>
    <property type="match status" value="1"/>
</dbReference>
<accession>A0A8H7ZX54</accession>
<protein>
    <recommendedName>
        <fullName evidence="5">ACB domain-containing protein</fullName>
    </recommendedName>
</protein>
<dbReference type="AlphaFoldDB" id="A0A8H7ZX54"/>
<dbReference type="Pfam" id="PF00023">
    <property type="entry name" value="Ank"/>
    <property type="match status" value="1"/>
</dbReference>
<reference evidence="6 7" key="1">
    <citation type="journal article" name="Sci. Rep.">
        <title>Genome-scale phylogenetic analyses confirm Olpidium as the closest living zoosporic fungus to the non-flagellated, terrestrial fungi.</title>
        <authorList>
            <person name="Chang Y."/>
            <person name="Rochon D."/>
            <person name="Sekimoto S."/>
            <person name="Wang Y."/>
            <person name="Chovatia M."/>
            <person name="Sandor L."/>
            <person name="Salamov A."/>
            <person name="Grigoriev I.V."/>
            <person name="Stajich J.E."/>
            <person name="Spatafora J.W."/>
        </authorList>
    </citation>
    <scope>NUCLEOTIDE SEQUENCE [LARGE SCALE GENOMIC DNA]</scope>
    <source>
        <strain evidence="6">S191</strain>
    </source>
</reference>
<keyword evidence="2" id="KW-0446">Lipid-binding</keyword>
<evidence type="ECO:0000259" key="5">
    <source>
        <dbReference type="PROSITE" id="PS51228"/>
    </source>
</evidence>
<dbReference type="SUPFAM" id="SSF47027">
    <property type="entry name" value="Acyl-CoA binding protein"/>
    <property type="match status" value="1"/>
</dbReference>
<dbReference type="SUPFAM" id="SSF48403">
    <property type="entry name" value="Ankyrin repeat"/>
    <property type="match status" value="1"/>
</dbReference>
<comment type="similarity">
    <text evidence="1">Belongs to the ACBP family.</text>
</comment>
<name>A0A8H7ZX54_9FUNG</name>
<keyword evidence="7" id="KW-1185">Reference proteome</keyword>
<dbReference type="PANTHER" id="PTHR23310:SF62">
    <property type="entry name" value="ACYL-COA BINDING PROTEIN 1, ISOFORM A"/>
    <property type="match status" value="1"/>
</dbReference>
<feature type="non-terminal residue" evidence="6">
    <location>
        <position position="1"/>
    </location>
</feature>
<evidence type="ECO:0000256" key="4">
    <source>
        <dbReference type="SAM" id="MobiDB-lite"/>
    </source>
</evidence>
<dbReference type="GO" id="GO:0006631">
    <property type="term" value="P:fatty acid metabolic process"/>
    <property type="evidence" value="ECO:0007669"/>
    <property type="project" value="TreeGrafter"/>
</dbReference>
<dbReference type="GO" id="GO:0000062">
    <property type="term" value="F:fatty-acyl-CoA binding"/>
    <property type="evidence" value="ECO:0007669"/>
    <property type="project" value="InterPro"/>
</dbReference>
<dbReference type="InterPro" id="IPR002110">
    <property type="entry name" value="Ankyrin_rpt"/>
</dbReference>
<dbReference type="PROSITE" id="PS50088">
    <property type="entry name" value="ANK_REPEAT"/>
    <property type="match status" value="1"/>
</dbReference>